<accession>A0A2T4BFW8</accession>
<protein>
    <submittedName>
        <fullName evidence="1">Uncharacterized protein</fullName>
    </submittedName>
</protein>
<dbReference type="GeneID" id="36601448"/>
<name>A0A2T4BFW8_9HYPO</name>
<proteinExistence type="predicted"/>
<evidence type="ECO:0000313" key="1">
    <source>
        <dbReference type="EMBL" id="PTB68202.1"/>
    </source>
</evidence>
<dbReference type="Proteomes" id="UP000241546">
    <property type="component" value="Unassembled WGS sequence"/>
</dbReference>
<dbReference type="AlphaFoldDB" id="A0A2T4BFW8"/>
<organism evidence="1 2">
    <name type="scientific">Trichoderma citrinoviride</name>
    <dbReference type="NCBI Taxonomy" id="58853"/>
    <lineage>
        <taxon>Eukaryota</taxon>
        <taxon>Fungi</taxon>
        <taxon>Dikarya</taxon>
        <taxon>Ascomycota</taxon>
        <taxon>Pezizomycotina</taxon>
        <taxon>Sordariomycetes</taxon>
        <taxon>Hypocreomycetidae</taxon>
        <taxon>Hypocreales</taxon>
        <taxon>Hypocreaceae</taxon>
        <taxon>Trichoderma</taxon>
    </lineage>
</organism>
<dbReference type="RefSeq" id="XP_024751522.1">
    <property type="nucleotide sequence ID" value="XM_024893330.1"/>
</dbReference>
<keyword evidence="2" id="KW-1185">Reference proteome</keyword>
<sequence>MASLCGAALVSEHKAGQATPSESSHRLREAIASMRNDYSVPSGGASTKRSRFRALDGASNGGDVQRACWAKIALDRRSPSTRAGIARRRSSELELELEAGGWSRDHESGRWPGTAAQLRGGLLYMQVTGPKWAALLQIAHLTSSNNRPGEDVYLALHGPGPWTGCHWPRPPRALRWFDDGAGVRVASSSCCHTPNRFPSTMQMQTQVQANAVEKTSGLFANC</sequence>
<gene>
    <name evidence="1" type="ORF">BBK36DRAFT_1139703</name>
</gene>
<dbReference type="EMBL" id="KZ680210">
    <property type="protein sequence ID" value="PTB68202.1"/>
    <property type="molecule type" value="Genomic_DNA"/>
</dbReference>
<reference evidence="2" key="1">
    <citation type="submission" date="2016-07" db="EMBL/GenBank/DDBJ databases">
        <title>Multiple horizontal gene transfer events from other fungi enriched the ability of initially mycotrophic Trichoderma (Ascomycota) to feed on dead plant biomass.</title>
        <authorList>
            <consortium name="DOE Joint Genome Institute"/>
            <person name="Atanasova L."/>
            <person name="Chenthamara K."/>
            <person name="Zhang J."/>
            <person name="Grujic M."/>
            <person name="Henrissat B."/>
            <person name="Kuo A."/>
            <person name="Aerts A."/>
            <person name="Salamov A."/>
            <person name="Lipzen A."/>
            <person name="Labutti K."/>
            <person name="Barry K."/>
            <person name="Miao Y."/>
            <person name="Rahimi M.J."/>
            <person name="Shen Q."/>
            <person name="Grigoriev I.V."/>
            <person name="Kubicek C.P."/>
            <person name="Druzhinina I.S."/>
        </authorList>
    </citation>
    <scope>NUCLEOTIDE SEQUENCE [LARGE SCALE GENOMIC DNA]</scope>
    <source>
        <strain evidence="2">TUCIM 6016</strain>
    </source>
</reference>
<evidence type="ECO:0000313" key="2">
    <source>
        <dbReference type="Proteomes" id="UP000241546"/>
    </source>
</evidence>